<keyword evidence="5 13" id="KW-0548">Nucleotidyltransferase</keyword>
<dbReference type="InterPro" id="IPR037068">
    <property type="entry name" value="DNA_primase_core_N_sf"/>
</dbReference>
<evidence type="ECO:0000313" key="15">
    <source>
        <dbReference type="EMBL" id="SDI16192.1"/>
    </source>
</evidence>
<dbReference type="PANTHER" id="PTHR30313">
    <property type="entry name" value="DNA PRIMASE"/>
    <property type="match status" value="1"/>
</dbReference>
<proteinExistence type="inferred from homology"/>
<protein>
    <recommendedName>
        <fullName evidence="13">DNA primase</fullName>
        <ecNumber evidence="13">2.7.7.101</ecNumber>
    </recommendedName>
</protein>
<dbReference type="EC" id="2.7.7.101" evidence="13"/>
<keyword evidence="4 13" id="KW-0808">Transferase</keyword>
<keyword evidence="3 13" id="KW-0639">Primosome</keyword>
<dbReference type="FunFam" id="3.90.580.10:FF:000001">
    <property type="entry name" value="DNA primase"/>
    <property type="match status" value="1"/>
</dbReference>
<dbReference type="NCBIfam" id="TIGR01391">
    <property type="entry name" value="dnaG"/>
    <property type="match status" value="1"/>
</dbReference>
<evidence type="ECO:0000256" key="5">
    <source>
        <dbReference type="ARBA" id="ARBA00022695"/>
    </source>
</evidence>
<name>A0A2X2X762_CHRJE</name>
<keyword evidence="10" id="KW-0460">Magnesium</keyword>
<dbReference type="Pfam" id="PF10410">
    <property type="entry name" value="DnaB_bind"/>
    <property type="match status" value="1"/>
</dbReference>
<dbReference type="GO" id="GO:0003899">
    <property type="term" value="F:DNA-directed RNA polymerase activity"/>
    <property type="evidence" value="ECO:0007669"/>
    <property type="project" value="UniProtKB-UniRule"/>
</dbReference>
<dbReference type="GO" id="GO:0005737">
    <property type="term" value="C:cytoplasm"/>
    <property type="evidence" value="ECO:0007669"/>
    <property type="project" value="TreeGrafter"/>
</dbReference>
<keyword evidence="2 13" id="KW-0240">DNA-directed RNA polymerase</keyword>
<dbReference type="InterPro" id="IPR019475">
    <property type="entry name" value="DNA_primase_DnaB-bd"/>
</dbReference>
<dbReference type="InterPro" id="IPR006171">
    <property type="entry name" value="TOPRIM_dom"/>
</dbReference>
<dbReference type="PROSITE" id="PS50880">
    <property type="entry name" value="TOPRIM"/>
    <property type="match status" value="1"/>
</dbReference>
<dbReference type="GO" id="GO:1990077">
    <property type="term" value="C:primosome complex"/>
    <property type="evidence" value="ECO:0007669"/>
    <property type="project" value="UniProtKB-KW"/>
</dbReference>
<evidence type="ECO:0000313" key="16">
    <source>
        <dbReference type="EMBL" id="SQB46541.1"/>
    </source>
</evidence>
<dbReference type="HAMAP" id="MF_00974">
    <property type="entry name" value="DNA_primase_DnaG"/>
    <property type="match status" value="1"/>
</dbReference>
<dbReference type="PANTHER" id="PTHR30313:SF2">
    <property type="entry name" value="DNA PRIMASE"/>
    <property type="match status" value="1"/>
</dbReference>
<dbReference type="InterPro" id="IPR034151">
    <property type="entry name" value="TOPRIM_DnaG_bac"/>
</dbReference>
<dbReference type="GO" id="GO:0006269">
    <property type="term" value="P:DNA replication, synthesis of primer"/>
    <property type="evidence" value="ECO:0007669"/>
    <property type="project" value="UniProtKB-UniRule"/>
</dbReference>
<evidence type="ECO:0000256" key="13">
    <source>
        <dbReference type="HAMAP-Rule" id="MF_00974"/>
    </source>
</evidence>
<evidence type="ECO:0000256" key="6">
    <source>
        <dbReference type="ARBA" id="ARBA00022705"/>
    </source>
</evidence>
<reference evidence="15 17" key="1">
    <citation type="submission" date="2016-10" db="EMBL/GenBank/DDBJ databases">
        <authorList>
            <person name="Varghese N."/>
            <person name="Submissions S."/>
        </authorList>
    </citation>
    <scope>NUCLEOTIDE SEQUENCE [LARGE SCALE GENOMIC DNA]</scope>
    <source>
        <strain evidence="15 17">DSM 19299</strain>
    </source>
</reference>
<comment type="cofactor">
    <cofactor evidence="1">
        <name>Zn(2+)</name>
        <dbReference type="ChEBI" id="CHEBI:29105"/>
    </cofactor>
</comment>
<dbReference type="SMART" id="SM00400">
    <property type="entry name" value="ZnF_CHCC"/>
    <property type="match status" value="1"/>
</dbReference>
<dbReference type="InterPro" id="IPR002694">
    <property type="entry name" value="Znf_CHC2"/>
</dbReference>
<keyword evidence="11 13" id="KW-0238">DNA-binding</keyword>
<dbReference type="SUPFAM" id="SSF57783">
    <property type="entry name" value="Zinc beta-ribbon"/>
    <property type="match status" value="1"/>
</dbReference>
<dbReference type="Pfam" id="PF13155">
    <property type="entry name" value="Toprim_2"/>
    <property type="match status" value="1"/>
</dbReference>
<dbReference type="Pfam" id="PF01807">
    <property type="entry name" value="Zn_ribbon_DnaG"/>
    <property type="match status" value="1"/>
</dbReference>
<dbReference type="Proteomes" id="UP000251670">
    <property type="component" value="Unassembled WGS sequence"/>
</dbReference>
<evidence type="ECO:0000256" key="7">
    <source>
        <dbReference type="ARBA" id="ARBA00022723"/>
    </source>
</evidence>
<keyword evidence="12 13" id="KW-0804">Transcription</keyword>
<evidence type="ECO:0000256" key="9">
    <source>
        <dbReference type="ARBA" id="ARBA00022833"/>
    </source>
</evidence>
<comment type="catalytic activity">
    <reaction evidence="13">
        <text>ssDNA + n NTP = ssDNA/pppN(pN)n-1 hybrid + (n-1) diphosphate.</text>
        <dbReference type="EC" id="2.7.7.101"/>
    </reaction>
</comment>
<keyword evidence="9" id="KW-0862">Zinc</keyword>
<dbReference type="AlphaFoldDB" id="A0A2X2X762"/>
<dbReference type="SUPFAM" id="SSF56731">
    <property type="entry name" value="DNA primase core"/>
    <property type="match status" value="1"/>
</dbReference>
<dbReference type="InterPro" id="IPR006295">
    <property type="entry name" value="DNA_primase_DnaG"/>
</dbReference>
<evidence type="ECO:0000256" key="2">
    <source>
        <dbReference type="ARBA" id="ARBA00022478"/>
    </source>
</evidence>
<dbReference type="InterPro" id="IPR036977">
    <property type="entry name" value="DNA_primase_Znf_CHC2"/>
</dbReference>
<comment type="function">
    <text evidence="13">RNA polymerase that catalyzes the synthesis of short RNA molecules used as primers for DNA polymerase during DNA replication.</text>
</comment>
<dbReference type="Gene3D" id="3.40.1360.10">
    <property type="match status" value="1"/>
</dbReference>
<dbReference type="Proteomes" id="UP000199426">
    <property type="component" value="Unassembled WGS sequence"/>
</dbReference>
<evidence type="ECO:0000313" key="17">
    <source>
        <dbReference type="Proteomes" id="UP000199426"/>
    </source>
</evidence>
<evidence type="ECO:0000259" key="14">
    <source>
        <dbReference type="PROSITE" id="PS50880"/>
    </source>
</evidence>
<sequence>MISKQTIDKIFSTIRVEEIVGEYVQLKRAGSNFKGLSPFHEEKSPSFVVSPSKQIWKDFSTGKGGTAISFLMEIENFTYPEALRHAAKKYGIEIEEDLREISEEAKHAQTEKDLLYKIHEVANTYFQEILWDNKEGRSIGLSYFKERELKDDIINKFQLGYSPEQKNAFTAYALEKGYTKEILEKSGLSIFPENTPAGVDRFRERVIFPIHSFSGRVLGFGARILKSNVKTAKYLNSPETEIYHKSNVLYGLNQSKQAISRKNGCLLVEGYMDVISLHMSGIENVVASSGTSLTTEQIKLIKRLTENVTILFDGDNAGIKASFRSIDMLLTEGMNIRVLLFPDGDDPDSFARKHPQEYVEKYIENEAMDFIDFKAEILLRDVGNDPIKKAEAIRDIVKSVSFVQNALKREVYLKEVSNKFGLSEQSLFNELDVQKQITQNQTHHVQQQQQKEKAAPKLEIVPPDKEKEDPFLFEVLFMENKLIEHMLAFGDIVLKRKNENNEEYQITVIEEILHHFEEEQYTFLVKGNEIIIHQVKDGIQKDELRSGNFFVSFMDEEITTKVVDALIPLDDLENWASRNIYPPNYGDKVADQITGDVLLHKYRYIDYLITETAKELDEYSSTDEVKYYELIKKITLLKQASIRLSNIIEYSPIKGIYIDRKR</sequence>
<dbReference type="RefSeq" id="WP_089732820.1">
    <property type="nucleotide sequence ID" value="NZ_FNEG01000001.1"/>
</dbReference>
<evidence type="ECO:0000256" key="1">
    <source>
        <dbReference type="ARBA" id="ARBA00001947"/>
    </source>
</evidence>
<dbReference type="EMBL" id="FNEG01000001">
    <property type="protein sequence ID" value="SDI16192.1"/>
    <property type="molecule type" value="Genomic_DNA"/>
</dbReference>
<keyword evidence="17" id="KW-1185">Reference proteome</keyword>
<keyword evidence="6 13" id="KW-0235">DNA replication</keyword>
<comment type="caution">
    <text evidence="13">Lacks conserved residue(s) required for the propagation of feature annotation.</text>
</comment>
<dbReference type="OrthoDB" id="9803773at2"/>
<dbReference type="STRING" id="445960.SAMN05421542_0272"/>
<dbReference type="Pfam" id="PF08275">
    <property type="entry name" value="DNAG_N"/>
    <property type="match status" value="1"/>
</dbReference>
<dbReference type="FunFam" id="3.40.1360.10:FF:000002">
    <property type="entry name" value="DNA primase"/>
    <property type="match status" value="1"/>
</dbReference>
<dbReference type="GO" id="GO:0000428">
    <property type="term" value="C:DNA-directed RNA polymerase complex"/>
    <property type="evidence" value="ECO:0007669"/>
    <property type="project" value="UniProtKB-KW"/>
</dbReference>
<dbReference type="SMART" id="SM00493">
    <property type="entry name" value="TOPRIM"/>
    <property type="match status" value="1"/>
</dbReference>
<dbReference type="CDD" id="cd03364">
    <property type="entry name" value="TOPRIM_DnaG_primases"/>
    <property type="match status" value="1"/>
</dbReference>
<comment type="similarity">
    <text evidence="13">Belongs to the DnaG primase family.</text>
</comment>
<evidence type="ECO:0000256" key="12">
    <source>
        <dbReference type="ARBA" id="ARBA00023163"/>
    </source>
</evidence>
<dbReference type="Gene3D" id="3.90.580.10">
    <property type="entry name" value="Zinc finger, CHC2-type domain"/>
    <property type="match status" value="1"/>
</dbReference>
<evidence type="ECO:0000313" key="18">
    <source>
        <dbReference type="Proteomes" id="UP000251670"/>
    </source>
</evidence>
<organism evidence="16 18">
    <name type="scientific">Chryseobacterium jejuense</name>
    <dbReference type="NCBI Taxonomy" id="445960"/>
    <lineage>
        <taxon>Bacteria</taxon>
        <taxon>Pseudomonadati</taxon>
        <taxon>Bacteroidota</taxon>
        <taxon>Flavobacteriia</taxon>
        <taxon>Flavobacteriales</taxon>
        <taxon>Weeksellaceae</taxon>
        <taxon>Chryseobacterium group</taxon>
        <taxon>Chryseobacterium</taxon>
    </lineage>
</organism>
<feature type="domain" description="Toprim" evidence="14">
    <location>
        <begin position="263"/>
        <end position="344"/>
    </location>
</feature>
<evidence type="ECO:0000256" key="11">
    <source>
        <dbReference type="ARBA" id="ARBA00023125"/>
    </source>
</evidence>
<keyword evidence="8" id="KW-0863">Zinc-finger</keyword>
<dbReference type="InterPro" id="IPR013264">
    <property type="entry name" value="DNAG_N"/>
</dbReference>
<dbReference type="InterPro" id="IPR050219">
    <property type="entry name" value="DnaG_primase"/>
</dbReference>
<keyword evidence="7" id="KW-0479">Metal-binding</keyword>
<evidence type="ECO:0000256" key="8">
    <source>
        <dbReference type="ARBA" id="ARBA00022771"/>
    </source>
</evidence>
<evidence type="ECO:0000256" key="4">
    <source>
        <dbReference type="ARBA" id="ARBA00022679"/>
    </source>
</evidence>
<comment type="subunit">
    <text evidence="13">Monomer. Interacts with DnaB.</text>
</comment>
<dbReference type="Gene3D" id="3.90.980.10">
    <property type="entry name" value="DNA primase, catalytic core, N-terminal domain"/>
    <property type="match status" value="1"/>
</dbReference>
<evidence type="ECO:0000256" key="3">
    <source>
        <dbReference type="ARBA" id="ARBA00022515"/>
    </source>
</evidence>
<reference evidence="16 18" key="2">
    <citation type="submission" date="2018-06" db="EMBL/GenBank/DDBJ databases">
        <authorList>
            <consortium name="Pathogen Informatics"/>
            <person name="Doyle S."/>
        </authorList>
    </citation>
    <scope>NUCLEOTIDE SEQUENCE [LARGE SCALE GENOMIC DNA]</scope>
    <source>
        <strain evidence="16 18">NCTC13492</strain>
    </source>
</reference>
<evidence type="ECO:0000256" key="10">
    <source>
        <dbReference type="ARBA" id="ARBA00022842"/>
    </source>
</evidence>
<accession>A0A2X2X762</accession>
<dbReference type="GO" id="GO:0003677">
    <property type="term" value="F:DNA binding"/>
    <property type="evidence" value="ECO:0007669"/>
    <property type="project" value="UniProtKB-KW"/>
</dbReference>
<gene>
    <name evidence="13 16" type="primary">dnaG</name>
    <name evidence="16" type="ORF">NCTC13492_03616</name>
    <name evidence="15" type="ORF">SAMN05421542_0272</name>
</gene>
<dbReference type="EMBL" id="UAWB01000013">
    <property type="protein sequence ID" value="SQB46541.1"/>
    <property type="molecule type" value="Genomic_DNA"/>
</dbReference>
<dbReference type="GO" id="GO:0008270">
    <property type="term" value="F:zinc ion binding"/>
    <property type="evidence" value="ECO:0007669"/>
    <property type="project" value="UniProtKB-KW"/>
</dbReference>
<dbReference type="InterPro" id="IPR030846">
    <property type="entry name" value="DnaG_bac"/>
</dbReference>